<protein>
    <submittedName>
        <fullName evidence="2">Uncharacterized protein</fullName>
    </submittedName>
</protein>
<proteinExistence type="predicted"/>
<gene>
    <name evidence="2" type="ORF">FSB_LOCUS30025</name>
</gene>
<feature type="region of interest" description="Disordered" evidence="1">
    <location>
        <begin position="111"/>
        <end position="135"/>
    </location>
</feature>
<sequence length="135" mass="15445">MAELDLFVSISNLSIAETPFSSIWFSLSSTLVPQPQPQLNHQLHITQLLKHPKPKPPFQHQISTKPMAELDLFVSLSNLSIGCLRGCVMWGWWLSWGWGWGIGVEEIENQMEKRESVEETTQRRERVSDGGERKS</sequence>
<accession>A0A2N9GRM2</accession>
<reference evidence="2" key="1">
    <citation type="submission" date="2018-02" db="EMBL/GenBank/DDBJ databases">
        <authorList>
            <person name="Cohen D.B."/>
            <person name="Kent A.D."/>
        </authorList>
    </citation>
    <scope>NUCLEOTIDE SEQUENCE</scope>
</reference>
<dbReference type="EMBL" id="OIVN01002269">
    <property type="protein sequence ID" value="SPD02143.1"/>
    <property type="molecule type" value="Genomic_DNA"/>
</dbReference>
<organism evidence="2">
    <name type="scientific">Fagus sylvatica</name>
    <name type="common">Beechnut</name>
    <dbReference type="NCBI Taxonomy" id="28930"/>
    <lineage>
        <taxon>Eukaryota</taxon>
        <taxon>Viridiplantae</taxon>
        <taxon>Streptophyta</taxon>
        <taxon>Embryophyta</taxon>
        <taxon>Tracheophyta</taxon>
        <taxon>Spermatophyta</taxon>
        <taxon>Magnoliopsida</taxon>
        <taxon>eudicotyledons</taxon>
        <taxon>Gunneridae</taxon>
        <taxon>Pentapetalae</taxon>
        <taxon>rosids</taxon>
        <taxon>fabids</taxon>
        <taxon>Fagales</taxon>
        <taxon>Fagaceae</taxon>
        <taxon>Fagus</taxon>
    </lineage>
</organism>
<dbReference type="AlphaFoldDB" id="A0A2N9GRM2"/>
<name>A0A2N9GRM2_FAGSY</name>
<evidence type="ECO:0000313" key="2">
    <source>
        <dbReference type="EMBL" id="SPD02143.1"/>
    </source>
</evidence>
<evidence type="ECO:0000256" key="1">
    <source>
        <dbReference type="SAM" id="MobiDB-lite"/>
    </source>
</evidence>